<dbReference type="InterPro" id="IPR000719">
    <property type="entry name" value="Prot_kinase_dom"/>
</dbReference>
<dbReference type="InterPro" id="IPR010513">
    <property type="entry name" value="KEN_dom"/>
</dbReference>
<dbReference type="Gene3D" id="1.10.510.10">
    <property type="entry name" value="Transferase(Phosphotransferase) domain 1"/>
    <property type="match status" value="1"/>
</dbReference>
<proteinExistence type="predicted"/>
<dbReference type="PANTHER" id="PTHR13954:SF6">
    <property type="entry name" value="NON-SPECIFIC SERINE_THREONINE PROTEIN KINASE"/>
    <property type="match status" value="1"/>
</dbReference>
<dbReference type="GO" id="GO:1990604">
    <property type="term" value="C:IRE1-TRAF2-ASK1 complex"/>
    <property type="evidence" value="ECO:0007669"/>
    <property type="project" value="TreeGrafter"/>
</dbReference>
<dbReference type="GO" id="GO:0004521">
    <property type="term" value="F:RNA endonuclease activity"/>
    <property type="evidence" value="ECO:0007669"/>
    <property type="project" value="InterPro"/>
</dbReference>
<dbReference type="GO" id="GO:0051082">
    <property type="term" value="F:unfolded protein binding"/>
    <property type="evidence" value="ECO:0007669"/>
    <property type="project" value="TreeGrafter"/>
</dbReference>
<dbReference type="InterPro" id="IPR011009">
    <property type="entry name" value="Kinase-like_dom_sf"/>
</dbReference>
<dbReference type="PANTHER" id="PTHR13954">
    <property type="entry name" value="IRE1-RELATED"/>
    <property type="match status" value="1"/>
</dbReference>
<dbReference type="Pfam" id="PF00069">
    <property type="entry name" value="Pkinase"/>
    <property type="match status" value="1"/>
</dbReference>
<organism evidence="6 7">
    <name type="scientific">Acrobeloides nanus</name>
    <dbReference type="NCBI Taxonomy" id="290746"/>
    <lineage>
        <taxon>Eukaryota</taxon>
        <taxon>Metazoa</taxon>
        <taxon>Ecdysozoa</taxon>
        <taxon>Nematoda</taxon>
        <taxon>Chromadorea</taxon>
        <taxon>Rhabditida</taxon>
        <taxon>Tylenchina</taxon>
        <taxon>Cephalobomorpha</taxon>
        <taxon>Cephaloboidea</taxon>
        <taxon>Cephalobidae</taxon>
        <taxon>Acrobeloides</taxon>
    </lineage>
</organism>
<evidence type="ECO:0000256" key="1">
    <source>
        <dbReference type="ARBA" id="ARBA00022729"/>
    </source>
</evidence>
<name>A0A914E524_9BILA</name>
<dbReference type="GO" id="GO:0036498">
    <property type="term" value="P:IRE1-mediated unfolded protein response"/>
    <property type="evidence" value="ECO:0007669"/>
    <property type="project" value="TreeGrafter"/>
</dbReference>
<dbReference type="GO" id="GO:0006397">
    <property type="term" value="P:mRNA processing"/>
    <property type="evidence" value="ECO:0007669"/>
    <property type="project" value="InterPro"/>
</dbReference>
<dbReference type="AlphaFoldDB" id="A0A914E524"/>
<dbReference type="InterPro" id="IPR038357">
    <property type="entry name" value="KEN_sf"/>
</dbReference>
<accession>A0A914E524</accession>
<evidence type="ECO:0000259" key="4">
    <source>
        <dbReference type="PROSITE" id="PS50011"/>
    </source>
</evidence>
<keyword evidence="2" id="KW-0547">Nucleotide-binding</keyword>
<evidence type="ECO:0000313" key="7">
    <source>
        <dbReference type="WBParaSite" id="ACRNAN_scaffold5554.g23775.t1"/>
    </source>
</evidence>
<dbReference type="PROSITE" id="PS51392">
    <property type="entry name" value="KEN"/>
    <property type="match status" value="1"/>
</dbReference>
<evidence type="ECO:0000259" key="5">
    <source>
        <dbReference type="PROSITE" id="PS51392"/>
    </source>
</evidence>
<dbReference type="PROSITE" id="PS50011">
    <property type="entry name" value="PROTEIN_KINASE_DOM"/>
    <property type="match status" value="1"/>
</dbReference>
<dbReference type="Gene3D" id="1.20.1440.180">
    <property type="entry name" value="KEN domain"/>
    <property type="match status" value="1"/>
</dbReference>
<dbReference type="GO" id="GO:0004674">
    <property type="term" value="F:protein serine/threonine kinase activity"/>
    <property type="evidence" value="ECO:0007669"/>
    <property type="project" value="InterPro"/>
</dbReference>
<reference evidence="7" key="1">
    <citation type="submission" date="2022-11" db="UniProtKB">
        <authorList>
            <consortium name="WormBaseParasite"/>
        </authorList>
    </citation>
    <scope>IDENTIFICATION</scope>
</reference>
<dbReference type="SUPFAM" id="SSF56112">
    <property type="entry name" value="Protein kinase-like (PK-like)"/>
    <property type="match status" value="1"/>
</dbReference>
<feature type="domain" description="KEN" evidence="5">
    <location>
        <begin position="105"/>
        <end position="253"/>
    </location>
</feature>
<dbReference type="Proteomes" id="UP000887540">
    <property type="component" value="Unplaced"/>
</dbReference>
<dbReference type="GO" id="GO:0070059">
    <property type="term" value="P:intrinsic apoptotic signaling pathway in response to endoplasmic reticulum stress"/>
    <property type="evidence" value="ECO:0007669"/>
    <property type="project" value="TreeGrafter"/>
</dbReference>
<sequence length="255" mass="30215">MWEKTLKDYISNGNLPLPKHEIITQICNGLKYLHNERLSIIHRDINPMSILFELNKKTNNYHVVISDCIYAKEMDQSFVFTSTRYKGTEGWISPELADRKDITPASDVFSLGLEVSDTEEKAWELANRQPIPFQHDLESCCNDVFVTDWFSKIMNDPTIKNEFQNIFKPQPGTQFIKPIYGNYRKYDRNKMCDLLRIIRNYKNHYRDISINDLVNNLMTIFPMLLFKIYLIVRTYAVSTDPVYRGRLNEFYQWVI</sequence>
<protein>
    <submittedName>
        <fullName evidence="7">Protein kinase domain-containing protein</fullName>
    </submittedName>
</protein>
<evidence type="ECO:0000256" key="3">
    <source>
        <dbReference type="ARBA" id="ARBA00022840"/>
    </source>
</evidence>
<evidence type="ECO:0000313" key="6">
    <source>
        <dbReference type="Proteomes" id="UP000887540"/>
    </source>
</evidence>
<keyword evidence="1" id="KW-0732">Signal</keyword>
<evidence type="ECO:0000256" key="2">
    <source>
        <dbReference type="ARBA" id="ARBA00022741"/>
    </source>
</evidence>
<feature type="domain" description="Protein kinase" evidence="4">
    <location>
        <begin position="1"/>
        <end position="243"/>
    </location>
</feature>
<keyword evidence="6" id="KW-1185">Reference proteome</keyword>
<dbReference type="GO" id="GO:0005524">
    <property type="term" value="F:ATP binding"/>
    <property type="evidence" value="ECO:0007669"/>
    <property type="project" value="UniProtKB-KW"/>
</dbReference>
<dbReference type="WBParaSite" id="ACRNAN_scaffold5554.g23775.t1">
    <property type="protein sequence ID" value="ACRNAN_scaffold5554.g23775.t1"/>
    <property type="gene ID" value="ACRNAN_scaffold5554.g23775"/>
</dbReference>
<keyword evidence="3" id="KW-0067">ATP-binding</keyword>
<dbReference type="Pfam" id="PF06479">
    <property type="entry name" value="Ribonuc_2-5A"/>
    <property type="match status" value="1"/>
</dbReference>
<dbReference type="InterPro" id="IPR045133">
    <property type="entry name" value="IRE1/2-like"/>
</dbReference>